<dbReference type="RefSeq" id="WP_306947363.1">
    <property type="nucleotide sequence ID" value="NZ_CP132976.1"/>
</dbReference>
<dbReference type="EMBL" id="CP132976">
    <property type="protein sequence ID" value="WMD22483.1"/>
    <property type="molecule type" value="Genomic_DNA"/>
</dbReference>
<evidence type="ECO:0000313" key="2">
    <source>
        <dbReference type="Proteomes" id="UP001234798"/>
    </source>
</evidence>
<evidence type="ECO:0000313" key="1">
    <source>
        <dbReference type="EMBL" id="WMD22483.1"/>
    </source>
</evidence>
<organism evidence="1 2">
    <name type="scientific">Achromobacter seleniivolatilans</name>
    <dbReference type="NCBI Taxonomy" id="3047478"/>
    <lineage>
        <taxon>Bacteria</taxon>
        <taxon>Pseudomonadati</taxon>
        <taxon>Pseudomonadota</taxon>
        <taxon>Betaproteobacteria</taxon>
        <taxon>Burkholderiales</taxon>
        <taxon>Alcaligenaceae</taxon>
        <taxon>Achromobacter</taxon>
    </lineage>
</organism>
<dbReference type="InterPro" id="IPR016630">
    <property type="entry name" value="UCP015278"/>
</dbReference>
<sequence length="178" mass="20708">MYFPVIPNSFICNYLDLCWRDVVWGYERKLVDWSFIVDLAAFYVSRGSVNPLEVDLICLGELDVVEIEGKLCALADHEGERDDLNSQKKWLFIALKWLFENKDDIADPLEIVELIYEDFDFPEEVENFVRYMPPQDGYRPGEHSAKENMERLFSNWNSYLEGAADYLRSENKGGAGTK</sequence>
<keyword evidence="2" id="KW-1185">Reference proteome</keyword>
<protein>
    <submittedName>
        <fullName evidence="1">DUF2247 family protein</fullName>
    </submittedName>
</protein>
<proteinExistence type="predicted"/>
<dbReference type="Proteomes" id="UP001234798">
    <property type="component" value="Chromosome"/>
</dbReference>
<gene>
    <name evidence="1" type="ORF">RAS12_08920</name>
</gene>
<dbReference type="Pfam" id="PF10004">
    <property type="entry name" value="DUF2247"/>
    <property type="match status" value="1"/>
</dbReference>
<dbReference type="PIRSF" id="PIRSF015278">
    <property type="entry name" value="UCP015278"/>
    <property type="match status" value="1"/>
</dbReference>
<reference evidence="1 2" key="1">
    <citation type="submission" date="2023-08" db="EMBL/GenBank/DDBJ databases">
        <title>Achromobacter seleniivolatilans sp. nov., isolated from seleniferous soil.</title>
        <authorList>
            <person name="Zhang S."/>
            <person name="Li K."/>
            <person name="Peng J."/>
            <person name="Zhao Q."/>
            <person name="Wang H."/>
            <person name="Guo Y."/>
        </authorList>
    </citation>
    <scope>NUCLEOTIDE SEQUENCE [LARGE SCALE GENOMIC DNA]</scope>
    <source>
        <strain evidence="1 2">R39</strain>
    </source>
</reference>
<name>A0ABY9M8I0_9BURK</name>
<accession>A0ABY9M8I0</accession>